<evidence type="ECO:0000313" key="1">
    <source>
        <dbReference type="EMBL" id="QHT02964.1"/>
    </source>
</evidence>
<accession>A0A6C0CH68</accession>
<organism evidence="1">
    <name type="scientific">viral metagenome</name>
    <dbReference type="NCBI Taxonomy" id="1070528"/>
    <lineage>
        <taxon>unclassified sequences</taxon>
        <taxon>metagenomes</taxon>
        <taxon>organismal metagenomes</taxon>
    </lineage>
</organism>
<protein>
    <submittedName>
        <fullName evidence="1">Uncharacterized protein</fullName>
    </submittedName>
</protein>
<sequence length="177" mass="20013">MSDMSETIDYKIILVDSSNANFTSSTSNYSFYVNLTEPLRDVYKIKIIYSALSIPAATLGDPTQITNLDSVFIDLNNYNRLTTVLTKSQGITTNISYFDSIVLDTNNINTTNKGMTTIYNDFNSSENIYVINPSISQLTRLNFNLYDKNNNIITTSLISRFVMKICVYYSNCKTSRA</sequence>
<reference evidence="1" key="1">
    <citation type="journal article" date="2020" name="Nature">
        <title>Giant virus diversity and host interactions through global metagenomics.</title>
        <authorList>
            <person name="Schulz F."/>
            <person name="Roux S."/>
            <person name="Paez-Espino D."/>
            <person name="Jungbluth S."/>
            <person name="Walsh D.A."/>
            <person name="Denef V.J."/>
            <person name="McMahon K.D."/>
            <person name="Konstantinidis K.T."/>
            <person name="Eloe-Fadrosh E.A."/>
            <person name="Kyrpides N.C."/>
            <person name="Woyke T."/>
        </authorList>
    </citation>
    <scope>NUCLEOTIDE SEQUENCE</scope>
    <source>
        <strain evidence="1">GVMAG-M-3300020727-4</strain>
    </source>
</reference>
<name>A0A6C0CH68_9ZZZZ</name>
<dbReference type="AlphaFoldDB" id="A0A6C0CH68"/>
<proteinExistence type="predicted"/>
<dbReference type="EMBL" id="MN739403">
    <property type="protein sequence ID" value="QHT02964.1"/>
    <property type="molecule type" value="Genomic_DNA"/>
</dbReference>